<dbReference type="RefSeq" id="WP_169241558.1">
    <property type="nucleotide sequence ID" value="NZ_JAAIIG010000010.1"/>
</dbReference>
<comment type="function">
    <text evidence="1 11">Catalyzes the NADPH-dependent reduction of ketopantoate into pantoic acid.</text>
</comment>
<dbReference type="UniPathway" id="UPA00028">
    <property type="reaction ID" value="UER00004"/>
</dbReference>
<comment type="similarity">
    <text evidence="3 11">Belongs to the ketopantoate reductase family.</text>
</comment>
<dbReference type="Proteomes" id="UP000543419">
    <property type="component" value="Unassembled WGS sequence"/>
</dbReference>
<dbReference type="GO" id="GO:0050661">
    <property type="term" value="F:NADP binding"/>
    <property type="evidence" value="ECO:0007669"/>
    <property type="project" value="TreeGrafter"/>
</dbReference>
<feature type="domain" description="Ketopantoate reductase C-terminal" evidence="13">
    <location>
        <begin position="184"/>
        <end position="308"/>
    </location>
</feature>
<dbReference type="EMBL" id="JAAIIG010000010">
    <property type="protein sequence ID" value="NMM98934.1"/>
    <property type="molecule type" value="Genomic_DNA"/>
</dbReference>
<evidence type="ECO:0000256" key="7">
    <source>
        <dbReference type="ARBA" id="ARBA00022857"/>
    </source>
</evidence>
<comment type="caution">
    <text evidence="14">The sequence shown here is derived from an EMBL/GenBank/DDBJ whole genome shotgun (WGS) entry which is preliminary data.</text>
</comment>
<dbReference type="InterPro" id="IPR013328">
    <property type="entry name" value="6PGD_dom2"/>
</dbReference>
<evidence type="ECO:0000259" key="13">
    <source>
        <dbReference type="Pfam" id="PF08546"/>
    </source>
</evidence>
<evidence type="ECO:0000313" key="14">
    <source>
        <dbReference type="EMBL" id="NMM98934.1"/>
    </source>
</evidence>
<keyword evidence="15" id="KW-1185">Reference proteome</keyword>
<reference evidence="14 15" key="1">
    <citation type="submission" date="2020-02" db="EMBL/GenBank/DDBJ databases">
        <title>Characterization of phylogenetic diversity of novel bifidobacterial species isolated in Czech ZOOs.</title>
        <authorList>
            <person name="Lugli G.A."/>
            <person name="Vera N.B."/>
            <person name="Ventura M."/>
        </authorList>
    </citation>
    <scope>NUCLEOTIDE SEQUENCE [LARGE SCALE GENOMIC DNA]</scope>
    <source>
        <strain evidence="14 15">DSM 109959</strain>
    </source>
</reference>
<dbReference type="PANTHER" id="PTHR43765:SF2">
    <property type="entry name" value="2-DEHYDROPANTOATE 2-REDUCTASE"/>
    <property type="match status" value="1"/>
</dbReference>
<dbReference type="AlphaFoldDB" id="A0A7Y0EYV9"/>
<dbReference type="InterPro" id="IPR013332">
    <property type="entry name" value="KPR_N"/>
</dbReference>
<proteinExistence type="inferred from homology"/>
<dbReference type="InterPro" id="IPR008927">
    <property type="entry name" value="6-PGluconate_DH-like_C_sf"/>
</dbReference>
<dbReference type="InterPro" id="IPR036291">
    <property type="entry name" value="NAD(P)-bd_dom_sf"/>
</dbReference>
<gene>
    <name evidence="14" type="ORF">G1C97_1892</name>
</gene>
<evidence type="ECO:0000256" key="11">
    <source>
        <dbReference type="RuleBase" id="RU362068"/>
    </source>
</evidence>
<sequence>MKYTVIGAGAMGLRYGILLQEHTNAHVDFIDAWAPHIDKIREQGGVYVSRDHENRRLIPINLYTPEEYDGDPDVWIIFMKQMQLEDMLKRCAHLFKDHQVAFSAMNGWGHFEKIAQYFSEDRIYGGTALVATVLNGPGDVDFIGKSGAGTMHMCAMTNKVTDIEKAMFADFQQANLNPEISDDFKGMCMAKIVFNSVVNTLCTMYQITMGQFISYPGARDMAMQLINEAYDACERAGIKLINTRAEELESVDYVSRTGNPLHYPSMYQDMSRGRKTEVDYINGYIAKLGREHDYVCRTHEFLTHGVHLAELAFQYHHQNDAAQSRQTAAAATQSRKDEELAA</sequence>
<keyword evidence="6 11" id="KW-0566">Pantothenate biosynthesis</keyword>
<dbReference type="InterPro" id="IPR050838">
    <property type="entry name" value="Ketopantoate_reductase"/>
</dbReference>
<evidence type="ECO:0000256" key="8">
    <source>
        <dbReference type="ARBA" id="ARBA00023002"/>
    </source>
</evidence>
<dbReference type="InterPro" id="IPR003710">
    <property type="entry name" value="ApbA"/>
</dbReference>
<protein>
    <recommendedName>
        <fullName evidence="5 11">2-dehydropantoate 2-reductase</fullName>
        <ecNumber evidence="4 11">1.1.1.169</ecNumber>
    </recommendedName>
    <alternativeName>
        <fullName evidence="9 11">Ketopantoate reductase</fullName>
    </alternativeName>
</protein>
<evidence type="ECO:0000256" key="9">
    <source>
        <dbReference type="ARBA" id="ARBA00032024"/>
    </source>
</evidence>
<dbReference type="SUPFAM" id="SSF48179">
    <property type="entry name" value="6-phosphogluconate dehydrogenase C-terminal domain-like"/>
    <property type="match status" value="1"/>
</dbReference>
<evidence type="ECO:0000256" key="6">
    <source>
        <dbReference type="ARBA" id="ARBA00022655"/>
    </source>
</evidence>
<evidence type="ECO:0000259" key="12">
    <source>
        <dbReference type="Pfam" id="PF02558"/>
    </source>
</evidence>
<comment type="catalytic activity">
    <reaction evidence="10 11">
        <text>(R)-pantoate + NADP(+) = 2-dehydropantoate + NADPH + H(+)</text>
        <dbReference type="Rhea" id="RHEA:16233"/>
        <dbReference type="ChEBI" id="CHEBI:11561"/>
        <dbReference type="ChEBI" id="CHEBI:15378"/>
        <dbReference type="ChEBI" id="CHEBI:15980"/>
        <dbReference type="ChEBI" id="CHEBI:57783"/>
        <dbReference type="ChEBI" id="CHEBI:58349"/>
        <dbReference type="EC" id="1.1.1.169"/>
    </reaction>
</comment>
<dbReference type="GO" id="GO:0008677">
    <property type="term" value="F:2-dehydropantoate 2-reductase activity"/>
    <property type="evidence" value="ECO:0007669"/>
    <property type="project" value="UniProtKB-EC"/>
</dbReference>
<dbReference type="Pfam" id="PF02558">
    <property type="entry name" value="ApbA"/>
    <property type="match status" value="1"/>
</dbReference>
<dbReference type="PANTHER" id="PTHR43765">
    <property type="entry name" value="2-DEHYDROPANTOATE 2-REDUCTASE-RELATED"/>
    <property type="match status" value="1"/>
</dbReference>
<evidence type="ECO:0000256" key="1">
    <source>
        <dbReference type="ARBA" id="ARBA00002919"/>
    </source>
</evidence>
<accession>A0A7Y0EYV9</accession>
<keyword evidence="7 11" id="KW-0521">NADP</keyword>
<evidence type="ECO:0000256" key="10">
    <source>
        <dbReference type="ARBA" id="ARBA00048793"/>
    </source>
</evidence>
<evidence type="ECO:0000256" key="4">
    <source>
        <dbReference type="ARBA" id="ARBA00013014"/>
    </source>
</evidence>
<evidence type="ECO:0000256" key="3">
    <source>
        <dbReference type="ARBA" id="ARBA00007870"/>
    </source>
</evidence>
<evidence type="ECO:0000256" key="5">
    <source>
        <dbReference type="ARBA" id="ARBA00019465"/>
    </source>
</evidence>
<organism evidence="14 15">
    <name type="scientific">Bifidobacterium olomucense</name>
    <dbReference type="NCBI Taxonomy" id="2675324"/>
    <lineage>
        <taxon>Bacteria</taxon>
        <taxon>Bacillati</taxon>
        <taxon>Actinomycetota</taxon>
        <taxon>Actinomycetes</taxon>
        <taxon>Bifidobacteriales</taxon>
        <taxon>Bifidobacteriaceae</taxon>
        <taxon>Bifidobacterium</taxon>
    </lineage>
</organism>
<name>A0A7Y0EYV9_9BIFI</name>
<dbReference type="GO" id="GO:0005737">
    <property type="term" value="C:cytoplasm"/>
    <property type="evidence" value="ECO:0007669"/>
    <property type="project" value="TreeGrafter"/>
</dbReference>
<dbReference type="EC" id="1.1.1.169" evidence="4 11"/>
<feature type="domain" description="Ketopantoate reductase N-terminal" evidence="12">
    <location>
        <begin position="4"/>
        <end position="144"/>
    </location>
</feature>
<comment type="pathway">
    <text evidence="2 11">Cofactor biosynthesis; (R)-pantothenate biosynthesis; (R)-pantoate from 3-methyl-2-oxobutanoate: step 2/2.</text>
</comment>
<dbReference type="Gene3D" id="3.40.50.720">
    <property type="entry name" value="NAD(P)-binding Rossmann-like Domain"/>
    <property type="match status" value="1"/>
</dbReference>
<dbReference type="Gene3D" id="1.10.1040.10">
    <property type="entry name" value="N-(1-d-carboxylethyl)-l-norvaline Dehydrogenase, domain 2"/>
    <property type="match status" value="1"/>
</dbReference>
<dbReference type="GO" id="GO:0015940">
    <property type="term" value="P:pantothenate biosynthetic process"/>
    <property type="evidence" value="ECO:0007669"/>
    <property type="project" value="UniProtKB-UniPathway"/>
</dbReference>
<dbReference type="NCBIfam" id="TIGR00745">
    <property type="entry name" value="apbA_panE"/>
    <property type="match status" value="1"/>
</dbReference>
<dbReference type="SUPFAM" id="SSF51735">
    <property type="entry name" value="NAD(P)-binding Rossmann-fold domains"/>
    <property type="match status" value="1"/>
</dbReference>
<dbReference type="Pfam" id="PF08546">
    <property type="entry name" value="ApbA_C"/>
    <property type="match status" value="1"/>
</dbReference>
<evidence type="ECO:0000313" key="15">
    <source>
        <dbReference type="Proteomes" id="UP000543419"/>
    </source>
</evidence>
<keyword evidence="8 11" id="KW-0560">Oxidoreductase</keyword>
<evidence type="ECO:0000256" key="2">
    <source>
        <dbReference type="ARBA" id="ARBA00004994"/>
    </source>
</evidence>
<dbReference type="InterPro" id="IPR013752">
    <property type="entry name" value="KPA_reductase"/>
</dbReference>